<evidence type="ECO:0000256" key="5">
    <source>
        <dbReference type="SAM" id="MobiDB-lite"/>
    </source>
</evidence>
<feature type="region of interest" description="Disordered" evidence="5">
    <location>
        <begin position="1"/>
        <end position="61"/>
    </location>
</feature>
<dbReference type="InterPro" id="IPR001293">
    <property type="entry name" value="Znf_TRAF"/>
</dbReference>
<evidence type="ECO:0000259" key="7">
    <source>
        <dbReference type="PROSITE" id="PS50145"/>
    </source>
</evidence>
<feature type="domain" description="RING-type" evidence="6">
    <location>
        <begin position="92"/>
        <end position="130"/>
    </location>
</feature>
<dbReference type="SUPFAM" id="SSF49599">
    <property type="entry name" value="TRAF domain-like"/>
    <property type="match status" value="1"/>
</dbReference>
<dbReference type="InterPro" id="IPR017907">
    <property type="entry name" value="Znf_RING_CS"/>
</dbReference>
<evidence type="ECO:0000313" key="9">
    <source>
        <dbReference type="Proteomes" id="UP000178912"/>
    </source>
</evidence>
<dbReference type="InterPro" id="IPR013083">
    <property type="entry name" value="Znf_RING/FYVE/PHD"/>
</dbReference>
<feature type="region of interest" description="Disordered" evidence="5">
    <location>
        <begin position="439"/>
        <end position="496"/>
    </location>
</feature>
<evidence type="ECO:0000256" key="1">
    <source>
        <dbReference type="ARBA" id="ARBA00022723"/>
    </source>
</evidence>
<proteinExistence type="predicted"/>
<gene>
    <name evidence="8" type="ORF">RAG0_00956</name>
</gene>
<feature type="region of interest" description="Disordered" evidence="5">
    <location>
        <begin position="318"/>
        <end position="366"/>
    </location>
</feature>
<dbReference type="Pfam" id="PF13923">
    <property type="entry name" value="zf-C3HC4_2"/>
    <property type="match status" value="1"/>
</dbReference>
<feature type="compositionally biased region" description="Gly residues" evidence="5">
    <location>
        <begin position="443"/>
        <end position="477"/>
    </location>
</feature>
<evidence type="ECO:0000256" key="3">
    <source>
        <dbReference type="ARBA" id="ARBA00022833"/>
    </source>
</evidence>
<reference evidence="9" key="1">
    <citation type="submission" date="2016-03" db="EMBL/GenBank/DDBJ databases">
        <authorList>
            <person name="Guldener U."/>
        </authorList>
    </citation>
    <scope>NUCLEOTIDE SEQUENCE [LARGE SCALE GENOMIC DNA]</scope>
    <source>
        <strain evidence="9">04CH-RAC-A.6.1</strain>
    </source>
</reference>
<keyword evidence="9" id="KW-1185">Reference proteome</keyword>
<feature type="domain" description="TRAF-type" evidence="7">
    <location>
        <begin position="173"/>
        <end position="248"/>
    </location>
</feature>
<name>A0A1E1JUW5_9HELO</name>
<dbReference type="EMBL" id="FJUX01000003">
    <property type="protein sequence ID" value="CZS89638.1"/>
    <property type="molecule type" value="Genomic_DNA"/>
</dbReference>
<dbReference type="AlphaFoldDB" id="A0A1E1JUW5"/>
<dbReference type="SMART" id="SM00184">
    <property type="entry name" value="RING"/>
    <property type="match status" value="1"/>
</dbReference>
<dbReference type="GO" id="GO:0008270">
    <property type="term" value="F:zinc ion binding"/>
    <property type="evidence" value="ECO:0007669"/>
    <property type="project" value="UniProtKB-KW"/>
</dbReference>
<accession>A0A1E1JUW5</accession>
<dbReference type="PROSITE" id="PS00518">
    <property type="entry name" value="ZF_RING_1"/>
    <property type="match status" value="1"/>
</dbReference>
<feature type="compositionally biased region" description="Polar residues" evidence="5">
    <location>
        <begin position="51"/>
        <end position="61"/>
    </location>
</feature>
<sequence length="496" mass="55039">MSGTITPTRRSPTAPSSPQAHIVSQYSSDEIPSPTEGQRPPAQDLRMSPRHPSSATQMQRNRTRVLSNLSLAHNVDLRAVTYESVVDENLMCPICHCPLVDPVMTECDHIFCRSCIEESVTHSRTCPIDRSPLDQDVRELKRAPKIVINQLDGLKAKCPACGMGFARSMLENHLEKYCPETIMRCPGQNEEIECRENVKRKLAGRGCLHFETECIDCGEKLLEVDMEEHREEMCKERFQGCEYCGVEILRCRTVEHEKVCKDIIAPCQWAGYGCQHGAKRKDLYLHTNECSFKTVGPMTDMLRKEIGDLRSEVRTLTEANQRHERRLKFMESGTSQNFTSPPYPSDLSLPSSSHLPDPLPTTDPLDSGHQYLLSLLEAQESNLSHLSNSLTESEAKQTTMLFNETIPMKNELAEIRSMQQTTSMHVRWLMRFRIQENSRRVVGGPGPGNASGGSGGGGSYGGGGGGGGGSSDGGGGDSLLPRRLSDTMSRDLITKL</sequence>
<dbReference type="PANTHER" id="PTHR10131:SF94">
    <property type="entry name" value="TNF RECEPTOR-ASSOCIATED FACTOR 4"/>
    <property type="match status" value="1"/>
</dbReference>
<evidence type="ECO:0000256" key="2">
    <source>
        <dbReference type="ARBA" id="ARBA00022771"/>
    </source>
</evidence>
<dbReference type="Gene3D" id="3.30.40.10">
    <property type="entry name" value="Zinc/RING finger domain, C3HC4 (zinc finger)"/>
    <property type="match status" value="3"/>
</dbReference>
<dbReference type="SUPFAM" id="SSF57850">
    <property type="entry name" value="RING/U-box"/>
    <property type="match status" value="1"/>
</dbReference>
<keyword evidence="2 4" id="KW-0863">Zinc-finger</keyword>
<keyword evidence="1 4" id="KW-0479">Metal-binding</keyword>
<evidence type="ECO:0000256" key="4">
    <source>
        <dbReference type="PROSITE-ProRule" id="PRU00207"/>
    </source>
</evidence>
<feature type="compositionally biased region" description="Low complexity" evidence="5">
    <location>
        <begin position="1"/>
        <end position="18"/>
    </location>
</feature>
<organism evidence="8 9">
    <name type="scientific">Rhynchosporium agropyri</name>
    <dbReference type="NCBI Taxonomy" id="914238"/>
    <lineage>
        <taxon>Eukaryota</taxon>
        <taxon>Fungi</taxon>
        <taxon>Dikarya</taxon>
        <taxon>Ascomycota</taxon>
        <taxon>Pezizomycotina</taxon>
        <taxon>Leotiomycetes</taxon>
        <taxon>Helotiales</taxon>
        <taxon>Ploettnerulaceae</taxon>
        <taxon>Rhynchosporium</taxon>
    </lineage>
</organism>
<protein>
    <submittedName>
        <fullName evidence="8">Uncharacterized protein</fullName>
    </submittedName>
</protein>
<dbReference type="PANTHER" id="PTHR10131">
    <property type="entry name" value="TNF RECEPTOR ASSOCIATED FACTOR"/>
    <property type="match status" value="1"/>
</dbReference>
<dbReference type="InterPro" id="IPR001841">
    <property type="entry name" value="Znf_RING"/>
</dbReference>
<dbReference type="PROSITE" id="PS50089">
    <property type="entry name" value="ZF_RING_2"/>
    <property type="match status" value="1"/>
</dbReference>
<dbReference type="PROSITE" id="PS50145">
    <property type="entry name" value="ZF_TRAF"/>
    <property type="match status" value="1"/>
</dbReference>
<feature type="zinc finger region" description="TRAF-type" evidence="4">
    <location>
        <begin position="173"/>
        <end position="248"/>
    </location>
</feature>
<feature type="compositionally biased region" description="Basic and acidic residues" evidence="5">
    <location>
        <begin position="483"/>
        <end position="496"/>
    </location>
</feature>
<dbReference type="OrthoDB" id="1630758at2759"/>
<feature type="compositionally biased region" description="Low complexity" evidence="5">
    <location>
        <begin position="345"/>
        <end position="365"/>
    </location>
</feature>
<dbReference type="Proteomes" id="UP000178912">
    <property type="component" value="Unassembled WGS sequence"/>
</dbReference>
<evidence type="ECO:0000259" key="6">
    <source>
        <dbReference type="PROSITE" id="PS50089"/>
    </source>
</evidence>
<evidence type="ECO:0000313" key="8">
    <source>
        <dbReference type="EMBL" id="CZS89638.1"/>
    </source>
</evidence>
<keyword evidence="3 4" id="KW-0862">Zinc</keyword>